<name>A0ABQ6I2W1_9MICO</name>
<organism evidence="2 3">
    <name type="scientific">Luteimicrobium album</name>
    <dbReference type="NCBI Taxonomy" id="1054550"/>
    <lineage>
        <taxon>Bacteria</taxon>
        <taxon>Bacillati</taxon>
        <taxon>Actinomycetota</taxon>
        <taxon>Actinomycetes</taxon>
        <taxon>Micrococcales</taxon>
        <taxon>Luteimicrobium</taxon>
    </lineage>
</organism>
<accession>A0ABQ6I2W1</accession>
<keyword evidence="3" id="KW-1185">Reference proteome</keyword>
<gene>
    <name evidence="2" type="ORF">GCM10025864_28640</name>
</gene>
<dbReference type="InterPro" id="IPR043968">
    <property type="entry name" value="SGNH"/>
</dbReference>
<sequence>MILVGDSHARALLPAFVALAQEGKISVTAQLKATCAWTTGKMNYDDPERSRTCEQWKAQLGPWLVSQAKTTDLIVTTGYLKTISGDAERRVDDMAAAWRPLTKLGVPIVGIADNPYHTYLPYKCLAKLDVVQADSCAVSQKKAFPFPDPFKATAKVVPGAKSLDLTDFYCRDDVCPSVIGGVDVYRDNSHMTTTFTKTLSPYIWRGLQRLDVLN</sequence>
<dbReference type="Pfam" id="PF19040">
    <property type="entry name" value="SGNH"/>
    <property type="match status" value="1"/>
</dbReference>
<evidence type="ECO:0000313" key="3">
    <source>
        <dbReference type="Proteomes" id="UP001157091"/>
    </source>
</evidence>
<proteinExistence type="predicted"/>
<dbReference type="RefSeq" id="WP_284293743.1">
    <property type="nucleotide sequence ID" value="NZ_BSUK01000001.1"/>
</dbReference>
<evidence type="ECO:0000313" key="2">
    <source>
        <dbReference type="EMBL" id="GMA25105.1"/>
    </source>
</evidence>
<dbReference type="Proteomes" id="UP001157091">
    <property type="component" value="Unassembled WGS sequence"/>
</dbReference>
<reference evidence="3" key="1">
    <citation type="journal article" date="2019" name="Int. J. Syst. Evol. Microbiol.">
        <title>The Global Catalogue of Microorganisms (GCM) 10K type strain sequencing project: providing services to taxonomists for standard genome sequencing and annotation.</title>
        <authorList>
            <consortium name="The Broad Institute Genomics Platform"/>
            <consortium name="The Broad Institute Genome Sequencing Center for Infectious Disease"/>
            <person name="Wu L."/>
            <person name="Ma J."/>
        </authorList>
    </citation>
    <scope>NUCLEOTIDE SEQUENCE [LARGE SCALE GENOMIC DNA]</scope>
    <source>
        <strain evidence="3">NBRC 106348</strain>
    </source>
</reference>
<protein>
    <recommendedName>
        <fullName evidence="1">SGNH domain-containing protein</fullName>
    </recommendedName>
</protein>
<feature type="domain" description="SGNH" evidence="1">
    <location>
        <begin position="1"/>
        <end position="203"/>
    </location>
</feature>
<dbReference type="EMBL" id="BSUK01000001">
    <property type="protein sequence ID" value="GMA25105.1"/>
    <property type="molecule type" value="Genomic_DNA"/>
</dbReference>
<comment type="caution">
    <text evidence="2">The sequence shown here is derived from an EMBL/GenBank/DDBJ whole genome shotgun (WGS) entry which is preliminary data.</text>
</comment>
<evidence type="ECO:0000259" key="1">
    <source>
        <dbReference type="Pfam" id="PF19040"/>
    </source>
</evidence>